<keyword evidence="3 6" id="KW-0812">Transmembrane</keyword>
<dbReference type="RefSeq" id="WP_221032233.1">
    <property type="nucleotide sequence ID" value="NZ_CP139781.1"/>
</dbReference>
<name>A0ABZ1CEB1_9BACT</name>
<feature type="transmembrane region" description="Helical" evidence="6">
    <location>
        <begin position="73"/>
        <end position="90"/>
    </location>
</feature>
<feature type="transmembrane region" description="Helical" evidence="6">
    <location>
        <begin position="96"/>
        <end position="120"/>
    </location>
</feature>
<dbReference type="PANTHER" id="PTHR43461">
    <property type="entry name" value="TRANSMEMBRANE PROTEIN 256"/>
    <property type="match status" value="1"/>
</dbReference>
<evidence type="ECO:0000256" key="6">
    <source>
        <dbReference type="SAM" id="Phobius"/>
    </source>
</evidence>
<evidence type="ECO:0000256" key="2">
    <source>
        <dbReference type="ARBA" id="ARBA00009694"/>
    </source>
</evidence>
<dbReference type="PANTHER" id="PTHR43461:SF1">
    <property type="entry name" value="TRANSMEMBRANE PROTEIN 256"/>
    <property type="match status" value="1"/>
</dbReference>
<gene>
    <name evidence="7" type="ORF">K1X11_010195</name>
</gene>
<dbReference type="InterPro" id="IPR006696">
    <property type="entry name" value="DUF423"/>
</dbReference>
<accession>A0ABZ1CEB1</accession>
<dbReference type="EMBL" id="CP139781">
    <property type="protein sequence ID" value="WRQ89776.1"/>
    <property type="molecule type" value="Genomic_DNA"/>
</dbReference>
<feature type="transmembrane region" description="Helical" evidence="6">
    <location>
        <begin position="43"/>
        <end position="61"/>
    </location>
</feature>
<evidence type="ECO:0000256" key="1">
    <source>
        <dbReference type="ARBA" id="ARBA00004141"/>
    </source>
</evidence>
<sequence>MKNITLIAAVFGFLGVALGAFGAHALKDTLATANMTDVWQTAVLYHLLHAIAAWVAASRLGPEGAAIAPKAGWCWLLGIVFFSGSLYAMALGGPRWLGPITPLGGVFFLVGWVFAGVSALRRA</sequence>
<comment type="subcellular location">
    <subcellularLocation>
        <location evidence="1">Membrane</location>
        <topology evidence="1">Multi-pass membrane protein</topology>
    </subcellularLocation>
</comment>
<comment type="similarity">
    <text evidence="2">Belongs to the UPF0382 family.</text>
</comment>
<organism evidence="7 8">
    <name type="scientific">Actomonas aquatica</name>
    <dbReference type="NCBI Taxonomy" id="2866162"/>
    <lineage>
        <taxon>Bacteria</taxon>
        <taxon>Pseudomonadati</taxon>
        <taxon>Verrucomicrobiota</taxon>
        <taxon>Opitutia</taxon>
        <taxon>Opitutales</taxon>
        <taxon>Opitutaceae</taxon>
        <taxon>Actomonas</taxon>
    </lineage>
</organism>
<keyword evidence="4 6" id="KW-1133">Transmembrane helix</keyword>
<evidence type="ECO:0000313" key="7">
    <source>
        <dbReference type="EMBL" id="WRQ89776.1"/>
    </source>
</evidence>
<evidence type="ECO:0000313" key="8">
    <source>
        <dbReference type="Proteomes" id="UP000738431"/>
    </source>
</evidence>
<evidence type="ECO:0000256" key="4">
    <source>
        <dbReference type="ARBA" id="ARBA00022989"/>
    </source>
</evidence>
<dbReference type="Pfam" id="PF04241">
    <property type="entry name" value="DUF423"/>
    <property type="match status" value="1"/>
</dbReference>
<protein>
    <submittedName>
        <fullName evidence="7">DUF423 domain-containing protein</fullName>
    </submittedName>
</protein>
<evidence type="ECO:0000256" key="5">
    <source>
        <dbReference type="ARBA" id="ARBA00023136"/>
    </source>
</evidence>
<keyword evidence="5 6" id="KW-0472">Membrane</keyword>
<evidence type="ECO:0000256" key="3">
    <source>
        <dbReference type="ARBA" id="ARBA00022692"/>
    </source>
</evidence>
<keyword evidence="8" id="KW-1185">Reference proteome</keyword>
<proteinExistence type="inferred from homology"/>
<reference evidence="7 8" key="1">
    <citation type="submission" date="2023-12" db="EMBL/GenBank/DDBJ databases">
        <title>Description of an unclassified Opitutus bacterium of Verrucomicrobiota.</title>
        <authorList>
            <person name="Zhang D.-F."/>
        </authorList>
    </citation>
    <scope>NUCLEOTIDE SEQUENCE [LARGE SCALE GENOMIC DNA]</scope>
    <source>
        <strain evidence="7 8">WL0086</strain>
    </source>
</reference>
<dbReference type="Proteomes" id="UP000738431">
    <property type="component" value="Chromosome"/>
</dbReference>